<dbReference type="Pfam" id="PF08933">
    <property type="entry name" value="PrnB"/>
    <property type="match status" value="1"/>
</dbReference>
<dbReference type="InterPro" id="IPR015029">
    <property type="entry name" value="PrnB"/>
</dbReference>
<keyword evidence="2" id="KW-1185">Reference proteome</keyword>
<gene>
    <name evidence="1" type="ORF">GT755_30220</name>
</gene>
<protein>
    <submittedName>
        <fullName evidence="1">DUF1864 family protein</fullName>
    </submittedName>
</protein>
<dbReference type="GO" id="GO:0019441">
    <property type="term" value="P:L-tryptophan catabolic process to kynurenine"/>
    <property type="evidence" value="ECO:0007669"/>
    <property type="project" value="InterPro"/>
</dbReference>
<comment type="caution">
    <text evidence="1">The sequence shown here is derived from an EMBL/GenBank/DDBJ whole genome shotgun (WGS) entry which is preliminary data.</text>
</comment>
<dbReference type="GO" id="GO:0020037">
    <property type="term" value="F:heme binding"/>
    <property type="evidence" value="ECO:0007669"/>
    <property type="project" value="InterPro"/>
</dbReference>
<dbReference type="RefSeq" id="WP_161482960.1">
    <property type="nucleotide sequence ID" value="NZ_WXEW01000009.1"/>
</dbReference>
<evidence type="ECO:0000313" key="1">
    <source>
        <dbReference type="EMBL" id="NAS25940.1"/>
    </source>
</evidence>
<name>A0A7C9J7H4_9ACTN</name>
<evidence type="ECO:0000313" key="2">
    <source>
        <dbReference type="Proteomes" id="UP000479526"/>
    </source>
</evidence>
<dbReference type="Proteomes" id="UP000479526">
    <property type="component" value="Unassembled WGS sequence"/>
</dbReference>
<proteinExistence type="predicted"/>
<dbReference type="GO" id="GO:0046872">
    <property type="term" value="F:metal ion binding"/>
    <property type="evidence" value="ECO:0007669"/>
    <property type="project" value="InterPro"/>
</dbReference>
<accession>A0A7C9J7H4</accession>
<reference evidence="1 2" key="1">
    <citation type="submission" date="2020-01" db="EMBL/GenBank/DDBJ databases">
        <title>Herbidospora sp. NEAU-GS84 nov., a novel actinomycete isolated from soil.</title>
        <authorList>
            <person name="Han L."/>
        </authorList>
    </citation>
    <scope>NUCLEOTIDE SEQUENCE [LARGE SCALE GENOMIC DNA]</scope>
    <source>
        <strain evidence="1 2">NEAU-GS84</strain>
    </source>
</reference>
<dbReference type="AlphaFoldDB" id="A0A7C9J7H4"/>
<organism evidence="1 2">
    <name type="scientific">Herbidospora solisilvae</name>
    <dbReference type="NCBI Taxonomy" id="2696284"/>
    <lineage>
        <taxon>Bacteria</taxon>
        <taxon>Bacillati</taxon>
        <taxon>Actinomycetota</taxon>
        <taxon>Actinomycetes</taxon>
        <taxon>Streptosporangiales</taxon>
        <taxon>Streptosporangiaceae</taxon>
        <taxon>Herbidospora</taxon>
    </lineage>
</organism>
<dbReference type="Gene3D" id="1.20.58.480">
    <property type="match status" value="1"/>
</dbReference>
<dbReference type="EMBL" id="WXEW01000009">
    <property type="protein sequence ID" value="NAS25940.1"/>
    <property type="molecule type" value="Genomic_DNA"/>
</dbReference>
<sequence length="357" mass="38609">MTITCARDSSLFLAAAGLDPLHADALCAEVPSLNASSDVAGLVDVLRRLVAVAGTADTFTAAECVAATRDLGLLLGSIRRHGPQPLAVVPAAVQTLLFLGARTGMVPRDTVLHYGPGNPQGPRRRRYVGGPAEDAMIESVRRSAPAVEDFIELLLELTGIDPGDPLFAEVCARTEPELDTLIAAMDLIREHVPPAFFAQEMRPYFEPVDVGGRSYLGPAPAQLPLYLADTVLWASDQPVPGYAAFQSQVDEYNTPLVRSRYAARQGTGSLVSRLVGALRESRDPSPALWASVEGVRRILRRLIVFRGRHLTYARRTDDDLVRLFHHGSAGHTVDLPAEVLLLTREYRDVLARHGSAG</sequence>
<dbReference type="Gene3D" id="1.20.58.1320">
    <property type="match status" value="1"/>
</dbReference>
<dbReference type="SUPFAM" id="SSF140959">
    <property type="entry name" value="Indolic compounds 2,3-dioxygenase-like"/>
    <property type="match status" value="1"/>
</dbReference>
<dbReference type="InterPro" id="IPR037217">
    <property type="entry name" value="Trp/Indoleamine_2_3_dOase-like"/>
</dbReference>